<evidence type="ECO:0000313" key="13">
    <source>
        <dbReference type="Proteomes" id="UP000585614"/>
    </source>
</evidence>
<keyword evidence="7 12" id="KW-0176">Collagen</keyword>
<keyword evidence="10" id="KW-0812">Transmembrane</keyword>
<evidence type="ECO:0000256" key="1">
    <source>
        <dbReference type="ARBA" id="ARBA00004613"/>
    </source>
</evidence>
<evidence type="ECO:0000256" key="9">
    <source>
        <dbReference type="ARBA" id="ARBA00023278"/>
    </source>
</evidence>
<dbReference type="GO" id="GO:0005201">
    <property type="term" value="F:extracellular matrix structural constituent"/>
    <property type="evidence" value="ECO:0007669"/>
    <property type="project" value="InterPro"/>
</dbReference>
<reference evidence="12 13" key="1">
    <citation type="journal article" date="2020" name="Nature">
        <title>Six reference-quality genomes reveal evolution of bat adaptations.</title>
        <authorList>
            <person name="Jebb D."/>
            <person name="Huang Z."/>
            <person name="Pippel M."/>
            <person name="Hughes G.M."/>
            <person name="Lavrichenko K."/>
            <person name="Devanna P."/>
            <person name="Winkler S."/>
            <person name="Jermiin L.S."/>
            <person name="Skirmuntt E.C."/>
            <person name="Katzourakis A."/>
            <person name="Burkitt-Gray L."/>
            <person name="Ray D.A."/>
            <person name="Sullivan K.A.M."/>
            <person name="Roscito J.G."/>
            <person name="Kirilenko B.M."/>
            <person name="Davalos L.M."/>
            <person name="Corthals A.P."/>
            <person name="Power M.L."/>
            <person name="Jones G."/>
            <person name="Ransome R.D."/>
            <person name="Dechmann D.K.N."/>
            <person name="Locatelli A.G."/>
            <person name="Puechmaille S.J."/>
            <person name="Fedrigo O."/>
            <person name="Jarvis E.D."/>
            <person name="Hiller M."/>
            <person name="Vernes S.C."/>
            <person name="Myers E.W."/>
            <person name="Teeling E.C."/>
        </authorList>
    </citation>
    <scope>NUCLEOTIDE SEQUENCE [LARGE SCALE GENOMIC DNA]</scope>
    <source>
        <strain evidence="12">MRhiFer1</strain>
        <tissue evidence="12">Lung</tissue>
    </source>
</reference>
<evidence type="ECO:0000256" key="2">
    <source>
        <dbReference type="ARBA" id="ARBA00022525"/>
    </source>
</evidence>
<keyword evidence="8" id="KW-1015">Disulfide bond</keyword>
<keyword evidence="4" id="KW-0479">Metal-binding</keyword>
<sequence length="297" mass="33198">MDCKVFQVLLVIMAIKVLLVLWVPLVLGALLVLLALLAKMVAQDILVQSDLLAFVAPSLRPKDYEVDATLKSLNNQIETLLTPEGSRKNPARTCRDLRLSHRDWSSGYYWIDPNQGCTMDAIKVYCDFSTGETCIQAQPENIPAKNWYRSSKAKKHIWLGETINGGTQFEYNVEGVTTKEMATQLAFMRLLANHASQNITYHCKNSIAYMDEETGNLKKSVILQGSNDVELVAEGNSRFTYTVLVDGCSRKTNEWGKTIIEYKTNKPSRLPILDIALLDIGGADQEFGLDIGPVCFK</sequence>
<dbReference type="Gene3D" id="2.60.120.1000">
    <property type="match status" value="1"/>
</dbReference>
<feature type="transmembrane region" description="Helical" evidence="10">
    <location>
        <begin position="6"/>
        <end position="37"/>
    </location>
</feature>
<evidence type="ECO:0000256" key="10">
    <source>
        <dbReference type="SAM" id="Phobius"/>
    </source>
</evidence>
<evidence type="ECO:0000256" key="6">
    <source>
        <dbReference type="ARBA" id="ARBA00022837"/>
    </source>
</evidence>
<dbReference type="PROSITE" id="PS51461">
    <property type="entry name" value="NC1_FIB"/>
    <property type="match status" value="1"/>
</dbReference>
<comment type="subcellular location">
    <subcellularLocation>
        <location evidence="1">Secreted</location>
    </subcellularLocation>
</comment>
<evidence type="ECO:0000256" key="5">
    <source>
        <dbReference type="ARBA" id="ARBA00022737"/>
    </source>
</evidence>
<dbReference type="Pfam" id="PF01410">
    <property type="entry name" value="COLFI"/>
    <property type="match status" value="1"/>
</dbReference>
<evidence type="ECO:0000256" key="4">
    <source>
        <dbReference type="ARBA" id="ARBA00022723"/>
    </source>
</evidence>
<accession>A0A7J7TM61</accession>
<protein>
    <submittedName>
        <fullName evidence="12">Collagen type I alpha 2 chain</fullName>
    </submittedName>
</protein>
<keyword evidence="9" id="KW-0379">Hydroxylation</keyword>
<gene>
    <name evidence="12" type="ORF">mRhiFer1_003152</name>
</gene>
<dbReference type="GO" id="GO:0005581">
    <property type="term" value="C:collagen trimer"/>
    <property type="evidence" value="ECO:0007669"/>
    <property type="project" value="UniProtKB-KW"/>
</dbReference>
<comment type="caution">
    <text evidence="12">The sequence shown here is derived from an EMBL/GenBank/DDBJ whole genome shotgun (WGS) entry which is preliminary data.</text>
</comment>
<evidence type="ECO:0000259" key="11">
    <source>
        <dbReference type="PROSITE" id="PS51461"/>
    </source>
</evidence>
<dbReference type="Proteomes" id="UP000585614">
    <property type="component" value="Unassembled WGS sequence"/>
</dbReference>
<evidence type="ECO:0000256" key="7">
    <source>
        <dbReference type="ARBA" id="ARBA00023119"/>
    </source>
</evidence>
<keyword evidence="5" id="KW-0677">Repeat</keyword>
<keyword evidence="2" id="KW-0964">Secreted</keyword>
<organism evidence="12 13">
    <name type="scientific">Rhinolophus ferrumequinum</name>
    <name type="common">Greater horseshoe bat</name>
    <dbReference type="NCBI Taxonomy" id="59479"/>
    <lineage>
        <taxon>Eukaryota</taxon>
        <taxon>Metazoa</taxon>
        <taxon>Chordata</taxon>
        <taxon>Craniata</taxon>
        <taxon>Vertebrata</taxon>
        <taxon>Euteleostomi</taxon>
        <taxon>Mammalia</taxon>
        <taxon>Eutheria</taxon>
        <taxon>Laurasiatheria</taxon>
        <taxon>Chiroptera</taxon>
        <taxon>Yinpterochiroptera</taxon>
        <taxon>Rhinolophoidea</taxon>
        <taxon>Rhinolophidae</taxon>
        <taxon>Rhinolophinae</taxon>
        <taxon>Rhinolophus</taxon>
    </lineage>
</organism>
<evidence type="ECO:0000256" key="8">
    <source>
        <dbReference type="ARBA" id="ARBA00023157"/>
    </source>
</evidence>
<evidence type="ECO:0000256" key="3">
    <source>
        <dbReference type="ARBA" id="ARBA00022530"/>
    </source>
</evidence>
<dbReference type="SMART" id="SM00038">
    <property type="entry name" value="COLFI"/>
    <property type="match status" value="1"/>
</dbReference>
<dbReference type="GO" id="GO:0046872">
    <property type="term" value="F:metal ion binding"/>
    <property type="evidence" value="ECO:0007669"/>
    <property type="project" value="UniProtKB-KW"/>
</dbReference>
<evidence type="ECO:0000313" key="12">
    <source>
        <dbReference type="EMBL" id="KAF6301575.1"/>
    </source>
</evidence>
<keyword evidence="10" id="KW-0472">Membrane</keyword>
<feature type="domain" description="Fibrillar collagen NC1" evidence="11">
    <location>
        <begin position="64"/>
        <end position="297"/>
    </location>
</feature>
<keyword evidence="3" id="KW-0272">Extracellular matrix</keyword>
<proteinExistence type="predicted"/>
<dbReference type="FunFam" id="2.60.120.1000:FF:000001">
    <property type="entry name" value="Collagen alpha-1 type I chain"/>
    <property type="match status" value="1"/>
</dbReference>
<name>A0A7J7TM61_RHIFE</name>
<keyword evidence="6" id="KW-0106">Calcium</keyword>
<dbReference type="EMBL" id="JACAGC010000019">
    <property type="protein sequence ID" value="KAF6301575.1"/>
    <property type="molecule type" value="Genomic_DNA"/>
</dbReference>
<dbReference type="AlphaFoldDB" id="A0A7J7TM61"/>
<keyword evidence="10" id="KW-1133">Transmembrane helix</keyword>
<dbReference type="InterPro" id="IPR000885">
    <property type="entry name" value="Fib_collagen_C"/>
</dbReference>
<dbReference type="GO" id="GO:0005576">
    <property type="term" value="C:extracellular region"/>
    <property type="evidence" value="ECO:0007669"/>
    <property type="project" value="UniProtKB-SubCell"/>
</dbReference>